<feature type="compositionally biased region" description="Low complexity" evidence="9">
    <location>
        <begin position="401"/>
        <end position="416"/>
    </location>
</feature>
<evidence type="ECO:0000256" key="2">
    <source>
        <dbReference type="ARBA" id="ARBA00006574"/>
    </source>
</evidence>
<feature type="region of interest" description="Disordered" evidence="9">
    <location>
        <begin position="389"/>
        <end position="467"/>
    </location>
</feature>
<reference evidence="12" key="1">
    <citation type="journal article" date="2017" name="Front. Plant Sci.">
        <title>Climate Clever Clovers: New Paradigm to Reduce the Environmental Footprint of Ruminants by Breeding Low Methanogenic Forages Utilizing Haplotype Variation.</title>
        <authorList>
            <person name="Kaur P."/>
            <person name="Appels R."/>
            <person name="Bayer P.E."/>
            <person name="Keeble-Gagnere G."/>
            <person name="Wang J."/>
            <person name="Hirakawa H."/>
            <person name="Shirasawa K."/>
            <person name="Vercoe P."/>
            <person name="Stefanova K."/>
            <person name="Durmic Z."/>
            <person name="Nichols P."/>
            <person name="Revell C."/>
            <person name="Isobe S.N."/>
            <person name="Edwards D."/>
            <person name="Erskine W."/>
        </authorList>
    </citation>
    <scope>NUCLEOTIDE SEQUENCE [LARGE SCALE GENOMIC DNA]</scope>
    <source>
        <strain evidence="12">cv. Daliak</strain>
    </source>
</reference>
<feature type="compositionally biased region" description="Basic residues" evidence="9">
    <location>
        <begin position="389"/>
        <end position="400"/>
    </location>
</feature>
<evidence type="ECO:0000256" key="3">
    <source>
        <dbReference type="ARBA" id="ARBA00022692"/>
    </source>
</evidence>
<evidence type="ECO:0000256" key="4">
    <source>
        <dbReference type="ARBA" id="ARBA00022821"/>
    </source>
</evidence>
<dbReference type="InterPro" id="IPR004326">
    <property type="entry name" value="Mlo"/>
</dbReference>
<dbReference type="GO" id="GO:0016020">
    <property type="term" value="C:membrane"/>
    <property type="evidence" value="ECO:0007669"/>
    <property type="project" value="UniProtKB-SubCell"/>
</dbReference>
<feature type="transmembrane region" description="Helical" evidence="10">
    <location>
        <begin position="339"/>
        <end position="364"/>
    </location>
</feature>
<evidence type="ECO:0000313" key="12">
    <source>
        <dbReference type="Proteomes" id="UP000242715"/>
    </source>
</evidence>
<keyword evidence="4 8" id="KW-0611">Plant defense</keyword>
<evidence type="ECO:0000313" key="11">
    <source>
        <dbReference type="EMBL" id="GAU49981.1"/>
    </source>
</evidence>
<dbReference type="Proteomes" id="UP000242715">
    <property type="component" value="Unassembled WGS sequence"/>
</dbReference>
<feature type="compositionally biased region" description="Polar residues" evidence="9">
    <location>
        <begin position="454"/>
        <end position="464"/>
    </location>
</feature>
<protein>
    <recommendedName>
        <fullName evidence="8">MLO-like protein</fullName>
    </recommendedName>
</protein>
<evidence type="ECO:0000256" key="7">
    <source>
        <dbReference type="ARBA" id="ARBA00023265"/>
    </source>
</evidence>
<dbReference type="GO" id="GO:0005516">
    <property type="term" value="F:calmodulin binding"/>
    <property type="evidence" value="ECO:0007669"/>
    <property type="project" value="UniProtKB-KW"/>
</dbReference>
<comment type="subcellular location">
    <subcellularLocation>
        <location evidence="1 8">Membrane</location>
        <topology evidence="1 8">Multi-pass membrane protein</topology>
    </subcellularLocation>
</comment>
<keyword evidence="6 8" id="KW-0472">Membrane</keyword>
<feature type="compositionally biased region" description="Polar residues" evidence="9">
    <location>
        <begin position="429"/>
        <end position="446"/>
    </location>
</feature>
<evidence type="ECO:0000256" key="5">
    <source>
        <dbReference type="ARBA" id="ARBA00022989"/>
    </source>
</evidence>
<feature type="transmembrane region" description="Helical" evidence="10">
    <location>
        <begin position="235"/>
        <end position="254"/>
    </location>
</feature>
<organism evidence="11 12">
    <name type="scientific">Trifolium subterraneum</name>
    <name type="common">Subterranean clover</name>
    <dbReference type="NCBI Taxonomy" id="3900"/>
    <lineage>
        <taxon>Eukaryota</taxon>
        <taxon>Viridiplantae</taxon>
        <taxon>Streptophyta</taxon>
        <taxon>Embryophyta</taxon>
        <taxon>Tracheophyta</taxon>
        <taxon>Spermatophyta</taxon>
        <taxon>Magnoliopsida</taxon>
        <taxon>eudicotyledons</taxon>
        <taxon>Gunneridae</taxon>
        <taxon>Pentapetalae</taxon>
        <taxon>rosids</taxon>
        <taxon>fabids</taxon>
        <taxon>Fabales</taxon>
        <taxon>Fabaceae</taxon>
        <taxon>Papilionoideae</taxon>
        <taxon>50 kb inversion clade</taxon>
        <taxon>NPAAA clade</taxon>
        <taxon>Hologalegina</taxon>
        <taxon>IRL clade</taxon>
        <taxon>Trifolieae</taxon>
        <taxon>Trifolium</taxon>
    </lineage>
</organism>
<dbReference type="AlphaFoldDB" id="A0A2Z6P0J2"/>
<dbReference type="PANTHER" id="PTHR31942">
    <property type="entry name" value="MLO-LIKE PROTEIN 1"/>
    <property type="match status" value="1"/>
</dbReference>
<dbReference type="Pfam" id="PF03094">
    <property type="entry name" value="Mlo"/>
    <property type="match status" value="1"/>
</dbReference>
<keyword evidence="8" id="KW-0112">Calmodulin-binding</keyword>
<gene>
    <name evidence="8" type="primary">MLO</name>
    <name evidence="11" type="ORF">TSUD_287460</name>
</gene>
<sequence>MAMEEVKERTLEETPTWAVAVVCFVLLAISILIEYIIHAIGKWFKKRNKNALYEALEKVKGELMLMGFISLLLTVFQDPISKICISKEIGDSWHPCSHSKTTSDHETNDRKLMEYFDPIPRRILATKGEDKCDAKMRRWKTWEDETRTVEYQFYNDPERFRFARDTTFGRRHMSMWTQSTISLWIVSFFRQFFGSISKVDYLALRHGFIMAHLAPGNDAQFDFQKYINRSLEDDFKVVVGISPTIWFFAVLLLLTNTHGAKLQMIISKMGLRIQDRGEVIKGAPLVEPGDHLFWFNRPRFLLFLIHLVLFQNAFQLAFFSWSTYEFSLYSCFHKTTVDIVIRLTLGVVIQILCSYVTLPLYALVTQMGSTMRPTIFNERLATALKSWHHTSKKRVKHSRHSSNSTPFSSRPSTPTRGMSPVHLLHRHTAGNSDSLQTSPRTSNYENEQLDVEDGSTSPRNNQTGAHEIQMPVVESFSTMELPIITRHEISIGSKDFSFEKRQVGSS</sequence>
<dbReference type="GO" id="GO:0006952">
    <property type="term" value="P:defense response"/>
    <property type="evidence" value="ECO:0007669"/>
    <property type="project" value="UniProtKB-KW"/>
</dbReference>
<comment type="domain">
    <text evidence="8">The C-terminus contains a calmodulin-binding domain, which binds calmodulin in a calcium-dependent fashion.</text>
</comment>
<evidence type="ECO:0000256" key="9">
    <source>
        <dbReference type="SAM" id="MobiDB-lite"/>
    </source>
</evidence>
<keyword evidence="12" id="KW-1185">Reference proteome</keyword>
<keyword evidence="3 8" id="KW-0812">Transmembrane</keyword>
<proteinExistence type="inferred from homology"/>
<name>A0A2Z6P0J2_TRISU</name>
<evidence type="ECO:0000256" key="6">
    <source>
        <dbReference type="ARBA" id="ARBA00023136"/>
    </source>
</evidence>
<keyword evidence="7 8" id="KW-0568">Pathogenesis-related protein</keyword>
<evidence type="ECO:0000256" key="10">
    <source>
        <dbReference type="SAM" id="Phobius"/>
    </source>
</evidence>
<feature type="transmembrane region" description="Helical" evidence="10">
    <location>
        <begin position="300"/>
        <end position="319"/>
    </location>
</feature>
<accession>A0A2Z6P0J2</accession>
<feature type="transmembrane region" description="Helical" evidence="10">
    <location>
        <begin position="17"/>
        <end position="37"/>
    </location>
</feature>
<keyword evidence="5 8" id="KW-1133">Transmembrane helix</keyword>
<evidence type="ECO:0000256" key="8">
    <source>
        <dbReference type="RuleBase" id="RU280816"/>
    </source>
</evidence>
<dbReference type="EMBL" id="DF974669">
    <property type="protein sequence ID" value="GAU49981.1"/>
    <property type="molecule type" value="Genomic_DNA"/>
</dbReference>
<dbReference type="PANTHER" id="PTHR31942:SF84">
    <property type="entry name" value="MLO-LIKE PROTEIN 12"/>
    <property type="match status" value="1"/>
</dbReference>
<comment type="similarity">
    <text evidence="2 8">Belongs to the MLO family.</text>
</comment>
<dbReference type="OrthoDB" id="1388414at2759"/>
<evidence type="ECO:0000256" key="1">
    <source>
        <dbReference type="ARBA" id="ARBA00004141"/>
    </source>
</evidence>
<comment type="function">
    <text evidence="8">May be involved in modulation of pathogen defense and leaf cell death.</text>
</comment>